<sequence length="254" mass="29589">MSKKRNEYIDQLLSDLKLLEQRLLSVKESDTLPFSFFSASFDRIEKISRSLHELELMQIGEMKEQMERLVRFLSESDGRNNPAREPELSQEEESGHSKQPEHPEQPKHSEAVMEPSPATDEIVIEERVSFTEKIILPEYRDPRISKETPPSVEVAQVLPEKNGEEKRVARSLNDIIQAPPALLDLKRGISLNDRFLFQRELFSNNRQEMNRVMEILNGLGSFDEAENYLKKELNWNFESQTVKEFLLVIKKGFE</sequence>
<reference evidence="2 3" key="1">
    <citation type="submission" date="2016-08" db="EMBL/GenBank/DDBJ databases">
        <authorList>
            <person name="Seilhamer J.J."/>
        </authorList>
    </citation>
    <scope>NUCLEOTIDE SEQUENCE [LARGE SCALE GENOMIC DNA]</scope>
    <source>
        <strain evidence="2">M3/6</strain>
    </source>
</reference>
<evidence type="ECO:0000313" key="3">
    <source>
        <dbReference type="Proteomes" id="UP000187464"/>
    </source>
</evidence>
<feature type="compositionally biased region" description="Basic and acidic residues" evidence="1">
    <location>
        <begin position="74"/>
        <end position="111"/>
    </location>
</feature>
<name>A0A1R3SZT4_9BACT</name>
<dbReference type="RefSeq" id="WP_076928619.1">
    <property type="nucleotide sequence ID" value="NZ_LT605205.1"/>
</dbReference>
<feature type="region of interest" description="Disordered" evidence="1">
    <location>
        <begin position="74"/>
        <end position="118"/>
    </location>
</feature>
<protein>
    <submittedName>
        <fullName evidence="2">Uncharacterized protein</fullName>
    </submittedName>
</protein>
<dbReference type="Proteomes" id="UP000187464">
    <property type="component" value="Chromosome I"/>
</dbReference>
<accession>A0A1R3SZT4</accession>
<evidence type="ECO:0000256" key="1">
    <source>
        <dbReference type="SAM" id="MobiDB-lite"/>
    </source>
</evidence>
<dbReference type="KEGG" id="psac:PSM36_0482"/>
<proteinExistence type="predicted"/>
<keyword evidence="3" id="KW-1185">Reference proteome</keyword>
<dbReference type="AlphaFoldDB" id="A0A1R3SZT4"/>
<gene>
    <name evidence="2" type="ORF">PSM36_0482</name>
</gene>
<organism evidence="2 3">
    <name type="scientific">Proteiniphilum saccharofermentans</name>
    <dbReference type="NCBI Taxonomy" id="1642647"/>
    <lineage>
        <taxon>Bacteria</taxon>
        <taxon>Pseudomonadati</taxon>
        <taxon>Bacteroidota</taxon>
        <taxon>Bacteroidia</taxon>
        <taxon>Bacteroidales</taxon>
        <taxon>Dysgonomonadaceae</taxon>
        <taxon>Proteiniphilum</taxon>
    </lineage>
</organism>
<dbReference type="EMBL" id="LT605205">
    <property type="protein sequence ID" value="SCD19312.1"/>
    <property type="molecule type" value="Genomic_DNA"/>
</dbReference>
<dbReference type="STRING" id="1642647.PSM36_0482"/>
<evidence type="ECO:0000313" key="2">
    <source>
        <dbReference type="EMBL" id="SCD19312.1"/>
    </source>
</evidence>